<sequence length="107" mass="12161">MNIKIKATRIEMTKALKDYVEAKISSVSKYLGKIKSANCEVEISKSVGGQNKGEIYRAEVNLDVPGKLLRVEKTEKDLYKAIDKVKDHLEMIIKKYKEKMIDSARGK</sequence>
<dbReference type="PANTHER" id="PTHR33231">
    <property type="entry name" value="30S RIBOSOMAL PROTEIN"/>
    <property type="match status" value="1"/>
</dbReference>
<dbReference type="Proteomes" id="UP000229972">
    <property type="component" value="Unassembled WGS sequence"/>
</dbReference>
<comment type="caution">
    <text evidence="2">The sequence shown here is derived from an EMBL/GenBank/DDBJ whole genome shotgun (WGS) entry which is preliminary data.</text>
</comment>
<protein>
    <submittedName>
        <fullName evidence="2">Ribosomal subunit interface protein</fullName>
    </submittedName>
</protein>
<dbReference type="Pfam" id="PF02482">
    <property type="entry name" value="Ribosomal_S30AE"/>
    <property type="match status" value="1"/>
</dbReference>
<evidence type="ECO:0000256" key="1">
    <source>
        <dbReference type="ARBA" id="ARBA00022845"/>
    </source>
</evidence>
<dbReference type="GO" id="GO:0043024">
    <property type="term" value="F:ribosomal small subunit binding"/>
    <property type="evidence" value="ECO:0007669"/>
    <property type="project" value="TreeGrafter"/>
</dbReference>
<dbReference type="InterPro" id="IPR036567">
    <property type="entry name" value="RHF-like"/>
</dbReference>
<dbReference type="GO" id="GO:0045900">
    <property type="term" value="P:negative regulation of translational elongation"/>
    <property type="evidence" value="ECO:0007669"/>
    <property type="project" value="TreeGrafter"/>
</dbReference>
<reference evidence="3" key="1">
    <citation type="submission" date="2017-09" db="EMBL/GenBank/DDBJ databases">
        <title>Depth-based differentiation of microbial function through sediment-hosted aquifers and enrichment of novel symbionts in the deep terrestrial subsurface.</title>
        <authorList>
            <person name="Probst A.J."/>
            <person name="Ladd B."/>
            <person name="Jarett J.K."/>
            <person name="Geller-Mcgrath D.E."/>
            <person name="Sieber C.M.K."/>
            <person name="Emerson J.B."/>
            <person name="Anantharaman K."/>
            <person name="Thomas B.C."/>
            <person name="Malmstrom R."/>
            <person name="Stieglmeier M."/>
            <person name="Klingl A."/>
            <person name="Woyke T."/>
            <person name="Ryan C.M."/>
            <person name="Banfield J.F."/>
        </authorList>
    </citation>
    <scope>NUCLEOTIDE SEQUENCE [LARGE SCALE GENOMIC DNA]</scope>
</reference>
<dbReference type="PANTHER" id="PTHR33231:SF1">
    <property type="entry name" value="30S RIBOSOMAL PROTEIN"/>
    <property type="match status" value="1"/>
</dbReference>
<dbReference type="GO" id="GO:0022627">
    <property type="term" value="C:cytosolic small ribosomal subunit"/>
    <property type="evidence" value="ECO:0007669"/>
    <property type="project" value="TreeGrafter"/>
</dbReference>
<dbReference type="EMBL" id="PFAL01000018">
    <property type="protein sequence ID" value="PIR95494.1"/>
    <property type="molecule type" value="Genomic_DNA"/>
</dbReference>
<keyword evidence="1" id="KW-0810">Translation regulation</keyword>
<dbReference type="Gene3D" id="3.30.160.100">
    <property type="entry name" value="Ribosome hibernation promotion factor-like"/>
    <property type="match status" value="1"/>
</dbReference>
<name>A0A2H0V8Q3_9BACT</name>
<dbReference type="NCBIfam" id="TIGR00741">
    <property type="entry name" value="yfiA"/>
    <property type="match status" value="1"/>
</dbReference>
<evidence type="ECO:0000313" key="2">
    <source>
        <dbReference type="EMBL" id="PIR95494.1"/>
    </source>
</evidence>
<dbReference type="AlphaFoldDB" id="A0A2H0V8Q3"/>
<dbReference type="InterPro" id="IPR003489">
    <property type="entry name" value="RHF/RaiA"/>
</dbReference>
<dbReference type="CDD" id="cd00552">
    <property type="entry name" value="RaiA"/>
    <property type="match status" value="1"/>
</dbReference>
<evidence type="ECO:0000313" key="3">
    <source>
        <dbReference type="Proteomes" id="UP000229972"/>
    </source>
</evidence>
<accession>A0A2H0V8Q3</accession>
<organism evidence="2 3">
    <name type="scientific">Candidatus Falkowbacteria bacterium CG10_big_fil_rev_8_21_14_0_10_37_18</name>
    <dbReference type="NCBI Taxonomy" id="1974562"/>
    <lineage>
        <taxon>Bacteria</taxon>
        <taxon>Candidatus Falkowiibacteriota</taxon>
    </lineage>
</organism>
<dbReference type="SUPFAM" id="SSF69754">
    <property type="entry name" value="Ribosome binding protein Y (YfiA homologue)"/>
    <property type="match status" value="1"/>
</dbReference>
<dbReference type="InterPro" id="IPR050574">
    <property type="entry name" value="HPF/YfiA_ribosome-assoc"/>
</dbReference>
<gene>
    <name evidence="2" type="primary">raiA</name>
    <name evidence="2" type="ORF">COT93_02165</name>
</gene>
<proteinExistence type="predicted"/>